<dbReference type="EMBL" id="PFKO01000223">
    <property type="protein sequence ID" value="PIY32430.1"/>
    <property type="molecule type" value="Genomic_DNA"/>
</dbReference>
<reference evidence="1 5" key="1">
    <citation type="journal article" date="2016" name="Environ. Microbiol.">
        <title>Genomic resolution of a cold subsurface aquifer community provides metabolic insights for novel microbes adapted to high CO concentrations.</title>
        <authorList>
            <person name="Probst A.J."/>
            <person name="Castelle C.J."/>
            <person name="Singh A."/>
            <person name="Brown C.T."/>
            <person name="Anantharaman K."/>
            <person name="Sharon I."/>
            <person name="Hug L.A."/>
            <person name="Burstein D."/>
            <person name="Emerson J.B."/>
            <person name="Thomas B.C."/>
            <person name="Banfield J.F."/>
        </authorList>
    </citation>
    <scope>NUCLEOTIDE SEQUENCE [LARGE SCALE GENOMIC DNA]</scope>
    <source>
        <strain evidence="1">CG2_30_33_13</strain>
    </source>
</reference>
<proteinExistence type="predicted"/>
<accession>A0A2M8CAJ6</accession>
<dbReference type="Proteomes" id="UP000182763">
    <property type="component" value="Unassembled WGS sequence"/>
</dbReference>
<name>A0A1J5GF78_9BACT</name>
<protein>
    <submittedName>
        <fullName evidence="1">Quinate 5-dehydrogenase</fullName>
    </submittedName>
</protein>
<accession>A0A2M7K5K9</accession>
<dbReference type="EMBL" id="PFTV01000154">
    <property type="protein sequence ID" value="PJB56080.1"/>
    <property type="molecule type" value="Genomic_DNA"/>
</dbReference>
<dbReference type="Proteomes" id="UP000230646">
    <property type="component" value="Unassembled WGS sequence"/>
</dbReference>
<evidence type="ECO:0000313" key="6">
    <source>
        <dbReference type="Proteomes" id="UP000228560"/>
    </source>
</evidence>
<evidence type="ECO:0000313" key="4">
    <source>
        <dbReference type="EMBL" id="PJB56080.1"/>
    </source>
</evidence>
<evidence type="ECO:0000313" key="3">
    <source>
        <dbReference type="EMBL" id="PIY32430.1"/>
    </source>
</evidence>
<evidence type="ECO:0000313" key="5">
    <source>
        <dbReference type="Proteomes" id="UP000182763"/>
    </source>
</evidence>
<evidence type="ECO:0000313" key="1">
    <source>
        <dbReference type="EMBL" id="OIP70915.1"/>
    </source>
</evidence>
<dbReference type="AlphaFoldDB" id="A0A1J5GF78"/>
<dbReference type="RefSeq" id="WP_406607631.1">
    <property type="nucleotide sequence ID" value="NZ_PFKO01000223.1"/>
</dbReference>
<dbReference type="EMBL" id="PFIP01000160">
    <property type="protein sequence ID" value="PIX33400.1"/>
    <property type="molecule type" value="Genomic_DNA"/>
</dbReference>
<evidence type="ECO:0000313" key="2">
    <source>
        <dbReference type="EMBL" id="PIX33400.1"/>
    </source>
</evidence>
<organism evidence="1 5">
    <name type="scientific">Candidatus Infernicultor aquiphilus</name>
    <dbReference type="NCBI Taxonomy" id="1805029"/>
    <lineage>
        <taxon>Bacteria</taxon>
        <taxon>Pseudomonadati</taxon>
        <taxon>Atribacterota</taxon>
        <taxon>Candidatus Phoenicimicrobiia</taxon>
        <taxon>Candidatus Pheonicimicrobiales</taxon>
        <taxon>Candidatus Phoenicimicrobiaceae</taxon>
        <taxon>Candidatus Infernicultor</taxon>
    </lineage>
</organism>
<dbReference type="Proteomes" id="UP000231493">
    <property type="component" value="Unassembled WGS sequence"/>
</dbReference>
<sequence length="302" mass="33833">MKRILGVSLGSSTRDHKVEIEILGEKVEIERRGTDGNVQRMMQIFQEYDGKVDAFGLGGTDLYLYSGPGGKRYTIKESERIVKVIKKTPIVDGTGIKYVLEKNVVKYVETQTDIVFKGKKALVTITVDRFGMAEGLIEAGCEMTFGDLIFSLNIPIPLHSFKSVEILARLLLPVLVYVPIKYLYPTGKKQEKSNLKYVKYFQNADIVAGDYLGISQYMPQDMKGKIIITNTVTSSNVEDLKKRGVSYLITTTPELNGRSFGTNVFQATLLAISGKSPQELNPEDYLKLIEKIGFKPRIEKLN</sequence>
<dbReference type="Proteomes" id="UP000228560">
    <property type="component" value="Unassembled WGS sequence"/>
</dbReference>
<evidence type="ECO:0000313" key="7">
    <source>
        <dbReference type="Proteomes" id="UP000230646"/>
    </source>
</evidence>
<reference evidence="2" key="2">
    <citation type="submission" date="2017-09" db="EMBL/GenBank/DDBJ databases">
        <title>Depth-based differentiation of microbial function through sediment-hosted aquifers and enrichment of novel symbionts in the deep terrestrial subsurface.</title>
        <authorList>
            <person name="Probst A.J."/>
            <person name="Ladd B."/>
            <person name="Jarett J.K."/>
            <person name="Geller-Mcgrath D.E."/>
            <person name="Sieber C.M.K."/>
            <person name="Emerson J.B."/>
            <person name="Anantharaman K."/>
            <person name="Thomas B.C."/>
            <person name="Malmstrom R."/>
            <person name="Stieglmeier M."/>
            <person name="Klingl A."/>
            <person name="Woyke T."/>
            <person name="Ryan C.M."/>
            <person name="Banfield J.F."/>
        </authorList>
    </citation>
    <scope>NUCLEOTIDE SEQUENCE</scope>
    <source>
        <strain evidence="2">CG_4_8_14_3_um_filter_34_18</strain>
    </source>
</reference>
<dbReference type="EMBL" id="MNYY01000077">
    <property type="protein sequence ID" value="OIP70915.1"/>
    <property type="molecule type" value="Genomic_DNA"/>
</dbReference>
<accession>A0A1J5GF78</accession>
<accession>A0A2M7PP85</accession>
<reference evidence="6 7" key="3">
    <citation type="submission" date="2017-09" db="EMBL/GenBank/DDBJ databases">
        <title>Depth-based differentiation of microbial function through sediment-hosted aquifers and enrichment of novel symbionts in the deep terrestrial subsurface.</title>
        <authorList>
            <person name="Probst A.J."/>
            <person name="Ladd B."/>
            <person name="Jarett J.K."/>
            <person name="Geller-Mcgrath D.E."/>
            <person name="Sieber C.M."/>
            <person name="Emerson J.B."/>
            <person name="Anantharaman K."/>
            <person name="Thomas B.C."/>
            <person name="Malmstrom R."/>
            <person name="Stieglmeier M."/>
            <person name="Klingl A."/>
            <person name="Woyke T."/>
            <person name="Ryan C.M."/>
            <person name="Banfield J.F."/>
        </authorList>
    </citation>
    <scope>NUCLEOTIDE SEQUENCE [LARGE SCALE GENOMIC DNA]</scope>
    <source>
        <strain evidence="3">CG_4_10_14_3_um_filter_34_13</strain>
        <strain evidence="4">CG_4_9_14_3_um_filter_33_16</strain>
    </source>
</reference>
<comment type="caution">
    <text evidence="1">The sequence shown here is derived from an EMBL/GenBank/DDBJ whole genome shotgun (WGS) entry which is preliminary data.</text>
</comment>
<gene>
    <name evidence="1" type="ORF">AUK42_03840</name>
    <name evidence="4" type="ORF">CO097_06155</name>
    <name evidence="3" type="ORF">COZ07_05700</name>
    <name evidence="2" type="ORF">COZ58_07775</name>
</gene>
<dbReference type="STRING" id="1805029.AUK42_03840"/>